<dbReference type="InterPro" id="IPR036291">
    <property type="entry name" value="NAD(P)-bd_dom_sf"/>
</dbReference>
<evidence type="ECO:0000259" key="1">
    <source>
        <dbReference type="Pfam" id="PF03435"/>
    </source>
</evidence>
<accession>A0ABP4UHB0</accession>
<reference evidence="3" key="1">
    <citation type="journal article" date="2019" name="Int. J. Syst. Evol. Microbiol.">
        <title>The Global Catalogue of Microorganisms (GCM) 10K type strain sequencing project: providing services to taxonomists for standard genome sequencing and annotation.</title>
        <authorList>
            <consortium name="The Broad Institute Genomics Platform"/>
            <consortium name="The Broad Institute Genome Sequencing Center for Infectious Disease"/>
            <person name="Wu L."/>
            <person name="Ma J."/>
        </authorList>
    </citation>
    <scope>NUCLEOTIDE SEQUENCE [LARGE SCALE GENOMIC DNA]</scope>
    <source>
        <strain evidence="3">JCM 14307</strain>
    </source>
</reference>
<comment type="caution">
    <text evidence="2">The sequence shown here is derived from an EMBL/GenBank/DDBJ whole genome shotgun (WGS) entry which is preliminary data.</text>
</comment>
<evidence type="ECO:0000313" key="2">
    <source>
        <dbReference type="EMBL" id="GAA1703448.1"/>
    </source>
</evidence>
<organism evidence="2 3">
    <name type="scientific">Kribbella yunnanensis</name>
    <dbReference type="NCBI Taxonomy" id="190194"/>
    <lineage>
        <taxon>Bacteria</taxon>
        <taxon>Bacillati</taxon>
        <taxon>Actinomycetota</taxon>
        <taxon>Actinomycetes</taxon>
        <taxon>Propionibacteriales</taxon>
        <taxon>Kribbellaceae</taxon>
        <taxon>Kribbella</taxon>
    </lineage>
</organism>
<dbReference type="SUPFAM" id="SSF51735">
    <property type="entry name" value="NAD(P)-binding Rossmann-fold domains"/>
    <property type="match status" value="1"/>
</dbReference>
<gene>
    <name evidence="2" type="ORF">GCM10009745_58610</name>
</gene>
<dbReference type="PANTHER" id="PTHR43781:SF1">
    <property type="entry name" value="SACCHAROPINE DEHYDROGENASE"/>
    <property type="match status" value="1"/>
</dbReference>
<dbReference type="Gene3D" id="3.40.50.720">
    <property type="entry name" value="NAD(P)-binding Rossmann-like Domain"/>
    <property type="match status" value="1"/>
</dbReference>
<proteinExistence type="predicted"/>
<evidence type="ECO:0000313" key="3">
    <source>
        <dbReference type="Proteomes" id="UP001500280"/>
    </source>
</evidence>
<dbReference type="Proteomes" id="UP001500280">
    <property type="component" value="Unassembled WGS sequence"/>
</dbReference>
<sequence>MVAELVRQGFTPIVSGRNAETLKAEWPDFEARPATADDSHALDAALIGVDAVINTAGPFALTGGAVSAAAVRAGIPYVDVAAEIEANVDTFAAHRDATTPIVPAMAFYGGLGDLLVSAALGDRTSADEVIVAYGLSSWHPTPGTRIAGQISHDRRNGRRVRFADGELQYHDDQPSQEDWPFPEPLSTRRVVKEFTMADVVTIPSHVTVPKLRTAMTLEAAGDLAGADTPAPKAVDELGRSDQTFVVDVLIRTPDGDLRATAHGQDIYAITAPLAVGAVRRLLAGEGRTTGVASAGAMFDPADFLAELAPYLTVTIASSTNGS</sequence>
<dbReference type="EMBL" id="BAAANF010000019">
    <property type="protein sequence ID" value="GAA1703448.1"/>
    <property type="molecule type" value="Genomic_DNA"/>
</dbReference>
<dbReference type="InterPro" id="IPR005097">
    <property type="entry name" value="Sacchrp_dh_NADP-bd"/>
</dbReference>
<name>A0ABP4UHB0_9ACTN</name>
<dbReference type="PANTHER" id="PTHR43781">
    <property type="entry name" value="SACCHAROPINE DEHYDROGENASE"/>
    <property type="match status" value="1"/>
</dbReference>
<dbReference type="Pfam" id="PF03435">
    <property type="entry name" value="Sacchrp_dh_NADP"/>
    <property type="match status" value="1"/>
</dbReference>
<protein>
    <submittedName>
        <fullName evidence="2">Saccharopine dehydrogenase NADP-binding domain-containing protein</fullName>
    </submittedName>
</protein>
<feature type="domain" description="Saccharopine dehydrogenase NADP binding" evidence="1">
    <location>
        <begin position="13"/>
        <end position="89"/>
    </location>
</feature>
<keyword evidence="3" id="KW-1185">Reference proteome</keyword>